<dbReference type="OrthoDB" id="978447at2"/>
<gene>
    <name evidence="2" type="ORF">SAMN04488026_105517</name>
</gene>
<dbReference type="GO" id="GO:0047661">
    <property type="term" value="F:amino-acid racemase activity"/>
    <property type="evidence" value="ECO:0007669"/>
    <property type="project" value="InterPro"/>
</dbReference>
<protein>
    <recommendedName>
        <fullName evidence="4">Asp/Glu/Hydantoin racemase</fullName>
    </recommendedName>
</protein>
<dbReference type="STRING" id="571298.SAMN04488026_105517"/>
<comment type="similarity">
    <text evidence="1">Belongs to the HyuE racemase family.</text>
</comment>
<accession>A0A1G9F1E7</accession>
<evidence type="ECO:0000313" key="3">
    <source>
        <dbReference type="Proteomes" id="UP000199382"/>
    </source>
</evidence>
<evidence type="ECO:0000313" key="2">
    <source>
        <dbReference type="EMBL" id="SDK82259.1"/>
    </source>
</evidence>
<dbReference type="Proteomes" id="UP000199382">
    <property type="component" value="Unassembled WGS sequence"/>
</dbReference>
<evidence type="ECO:0008006" key="4">
    <source>
        <dbReference type="Google" id="ProtNLM"/>
    </source>
</evidence>
<dbReference type="InterPro" id="IPR053714">
    <property type="entry name" value="Iso_Racemase_Enz_sf"/>
</dbReference>
<dbReference type="EMBL" id="FNEK01000055">
    <property type="protein sequence ID" value="SDK82259.1"/>
    <property type="molecule type" value="Genomic_DNA"/>
</dbReference>
<reference evidence="2 3" key="1">
    <citation type="submission" date="2016-10" db="EMBL/GenBank/DDBJ databases">
        <authorList>
            <person name="de Groot N.N."/>
        </authorList>
    </citation>
    <scope>NUCLEOTIDE SEQUENCE [LARGE SCALE GENOMIC DNA]</scope>
    <source>
        <strain evidence="2 3">DSM 25294</strain>
    </source>
</reference>
<keyword evidence="3" id="KW-1185">Reference proteome</keyword>
<proteinExistence type="inferred from homology"/>
<name>A0A1G9F1E7_9RHOB</name>
<evidence type="ECO:0000256" key="1">
    <source>
        <dbReference type="ARBA" id="ARBA00038414"/>
    </source>
</evidence>
<sequence length="228" mass="24182">MTSGSPARNNTLCMLHTVPGLIPVIEPLRARELPDWTHFNIVDESLLKNAIRDGALSHTTMRRVFGHVASAVEAGAGAVLVTCSSLGAATEALRPFFGETLIRIDEGMAIKAVTEHRRIGVLATLPTTLAPTTALIRSTAEARGATDRKISSSLCEGAFAKLTEGDTASHDRMVADAIAELAANVDVVLLAQASMARAWEHYGDAAIRVPVLTSPELGMIHLGRVLKS</sequence>
<dbReference type="Pfam" id="PF01177">
    <property type="entry name" value="Asp_Glu_race"/>
    <property type="match status" value="1"/>
</dbReference>
<dbReference type="InterPro" id="IPR015942">
    <property type="entry name" value="Asp/Glu/hydantoin_racemase"/>
</dbReference>
<organism evidence="2 3">
    <name type="scientific">Aliiruegeria lutimaris</name>
    <dbReference type="NCBI Taxonomy" id="571298"/>
    <lineage>
        <taxon>Bacteria</taxon>
        <taxon>Pseudomonadati</taxon>
        <taxon>Pseudomonadota</taxon>
        <taxon>Alphaproteobacteria</taxon>
        <taxon>Rhodobacterales</taxon>
        <taxon>Roseobacteraceae</taxon>
        <taxon>Aliiruegeria</taxon>
    </lineage>
</organism>
<dbReference type="Gene3D" id="3.40.50.12500">
    <property type="match status" value="1"/>
</dbReference>
<dbReference type="AlphaFoldDB" id="A0A1G9F1E7"/>